<dbReference type="PROSITE" id="PS00211">
    <property type="entry name" value="ABC_TRANSPORTER_1"/>
    <property type="match status" value="1"/>
</dbReference>
<proteinExistence type="predicted"/>
<dbReference type="GO" id="GO:0005524">
    <property type="term" value="F:ATP binding"/>
    <property type="evidence" value="ECO:0007669"/>
    <property type="project" value="UniProtKB-KW"/>
</dbReference>
<organism evidence="5 6">
    <name type="scientific">Chiloscyllium punctatum</name>
    <name type="common">Brownbanded bambooshark</name>
    <name type="synonym">Hemiscyllium punctatum</name>
    <dbReference type="NCBI Taxonomy" id="137246"/>
    <lineage>
        <taxon>Eukaryota</taxon>
        <taxon>Metazoa</taxon>
        <taxon>Chordata</taxon>
        <taxon>Craniata</taxon>
        <taxon>Vertebrata</taxon>
        <taxon>Chondrichthyes</taxon>
        <taxon>Elasmobranchii</taxon>
        <taxon>Galeomorphii</taxon>
        <taxon>Galeoidea</taxon>
        <taxon>Orectolobiformes</taxon>
        <taxon>Hemiscylliidae</taxon>
        <taxon>Chiloscyllium</taxon>
    </lineage>
</organism>
<dbReference type="PANTHER" id="PTHR45772">
    <property type="entry name" value="CONSERVED COMPONENT OF ABC TRANSPORTER FOR NATURAL AMINO ACIDS-RELATED"/>
    <property type="match status" value="1"/>
</dbReference>
<dbReference type="Pfam" id="PF12399">
    <property type="entry name" value="BCA_ABC_TP_C"/>
    <property type="match status" value="1"/>
</dbReference>
<dbReference type="SUPFAM" id="SSF52540">
    <property type="entry name" value="P-loop containing nucleoside triphosphate hydrolases"/>
    <property type="match status" value="1"/>
</dbReference>
<keyword evidence="6" id="KW-1185">Reference proteome</keyword>
<protein>
    <recommendedName>
        <fullName evidence="4">ABC transporter domain-containing protein</fullName>
    </recommendedName>
</protein>
<evidence type="ECO:0000313" key="5">
    <source>
        <dbReference type="EMBL" id="GCC47173.1"/>
    </source>
</evidence>
<evidence type="ECO:0000256" key="1">
    <source>
        <dbReference type="ARBA" id="ARBA00022448"/>
    </source>
</evidence>
<evidence type="ECO:0000256" key="3">
    <source>
        <dbReference type="ARBA" id="ARBA00022840"/>
    </source>
</evidence>
<gene>
    <name evidence="5" type="ORF">chiPu_0031189</name>
</gene>
<dbReference type="PROSITE" id="PS50893">
    <property type="entry name" value="ABC_TRANSPORTER_2"/>
    <property type="match status" value="1"/>
</dbReference>
<evidence type="ECO:0000256" key="2">
    <source>
        <dbReference type="ARBA" id="ARBA00022741"/>
    </source>
</evidence>
<dbReference type="STRING" id="137246.A0A401TX01"/>
<dbReference type="GO" id="GO:0016887">
    <property type="term" value="F:ATP hydrolysis activity"/>
    <property type="evidence" value="ECO:0007669"/>
    <property type="project" value="InterPro"/>
</dbReference>
<accession>A0A401TX01</accession>
<dbReference type="EMBL" id="BEZZ01203284">
    <property type="protein sequence ID" value="GCC47173.1"/>
    <property type="molecule type" value="Genomic_DNA"/>
</dbReference>
<dbReference type="Gene3D" id="3.40.50.300">
    <property type="entry name" value="P-loop containing nucleotide triphosphate hydrolases"/>
    <property type="match status" value="1"/>
</dbReference>
<feature type="domain" description="ABC transporter" evidence="4">
    <location>
        <begin position="6"/>
        <end position="174"/>
    </location>
</feature>
<reference evidence="5 6" key="1">
    <citation type="journal article" date="2018" name="Nat. Ecol. Evol.">
        <title>Shark genomes provide insights into elasmobranch evolution and the origin of vertebrates.</title>
        <authorList>
            <person name="Hara Y"/>
            <person name="Yamaguchi K"/>
            <person name="Onimaru K"/>
            <person name="Kadota M"/>
            <person name="Koyanagi M"/>
            <person name="Keeley SD"/>
            <person name="Tatsumi K"/>
            <person name="Tanaka K"/>
            <person name="Motone F"/>
            <person name="Kageyama Y"/>
            <person name="Nozu R"/>
            <person name="Adachi N"/>
            <person name="Nishimura O"/>
            <person name="Nakagawa R"/>
            <person name="Tanegashima C"/>
            <person name="Kiyatake I"/>
            <person name="Matsumoto R"/>
            <person name="Murakumo K"/>
            <person name="Nishida K"/>
            <person name="Terakita A"/>
            <person name="Kuratani S"/>
            <person name="Sato K"/>
            <person name="Hyodo S Kuraku.S."/>
        </authorList>
    </citation>
    <scope>NUCLEOTIDE SEQUENCE [LARGE SCALE GENOMIC DNA]</scope>
</reference>
<comment type="caution">
    <text evidence="5">The sequence shown here is derived from an EMBL/GenBank/DDBJ whole genome shotgun (WGS) entry which is preliminary data.</text>
</comment>
<dbReference type="InterPro" id="IPR003439">
    <property type="entry name" value="ABC_transporter-like_ATP-bd"/>
</dbReference>
<keyword evidence="3" id="KW-0067">ATP-binding</keyword>
<feature type="non-terminal residue" evidence="5">
    <location>
        <position position="178"/>
    </location>
</feature>
<dbReference type="Pfam" id="PF00005">
    <property type="entry name" value="ABC_tran"/>
    <property type="match status" value="1"/>
</dbReference>
<evidence type="ECO:0000259" key="4">
    <source>
        <dbReference type="PROSITE" id="PS50893"/>
    </source>
</evidence>
<keyword evidence="2" id="KW-0547">Nucleotide-binding</keyword>
<sequence>MTSHLLARVGVARTFQTTQLFGSLTILENILLAERVGRLGGLVSALRNAETEGFARLLLRFAGVDGDVDRLADSLSHGEKRLVEIARALALRPRILLLDEPAAGLSKGDKQRLTALLRRIADLGIAVIIVEHDMPMIMSLSDLIVVLDGGKRIAIGDATAIRNDPAVRKAYLGDASPG</sequence>
<keyword evidence="1" id="KW-0813">Transport</keyword>
<dbReference type="PANTHER" id="PTHR45772:SF2">
    <property type="entry name" value="ABC TRANSPORTER ATP-BINDING PROTEIN"/>
    <property type="match status" value="1"/>
</dbReference>
<evidence type="ECO:0000313" key="6">
    <source>
        <dbReference type="Proteomes" id="UP000287033"/>
    </source>
</evidence>
<dbReference type="OrthoDB" id="10066718at2759"/>
<dbReference type="InterPro" id="IPR051120">
    <property type="entry name" value="ABC_AA/LPS_Transport"/>
</dbReference>
<dbReference type="GO" id="GO:0005886">
    <property type="term" value="C:plasma membrane"/>
    <property type="evidence" value="ECO:0007669"/>
    <property type="project" value="TreeGrafter"/>
</dbReference>
<dbReference type="InterPro" id="IPR017871">
    <property type="entry name" value="ABC_transporter-like_CS"/>
</dbReference>
<dbReference type="InterPro" id="IPR032823">
    <property type="entry name" value="BCA_ABC_TP_C"/>
</dbReference>
<dbReference type="InterPro" id="IPR027417">
    <property type="entry name" value="P-loop_NTPase"/>
</dbReference>
<dbReference type="Proteomes" id="UP000287033">
    <property type="component" value="Unassembled WGS sequence"/>
</dbReference>
<dbReference type="AlphaFoldDB" id="A0A401TX01"/>
<name>A0A401TX01_CHIPU</name>